<accession>A0A2C9VAP5</accession>
<keyword evidence="1" id="KW-1133">Transmembrane helix</keyword>
<keyword evidence="1" id="KW-0812">Transmembrane</keyword>
<organism evidence="2">
    <name type="scientific">Manihot esculenta</name>
    <name type="common">Cassava</name>
    <name type="synonym">Jatropha manihot</name>
    <dbReference type="NCBI Taxonomy" id="3983"/>
    <lineage>
        <taxon>Eukaryota</taxon>
        <taxon>Viridiplantae</taxon>
        <taxon>Streptophyta</taxon>
        <taxon>Embryophyta</taxon>
        <taxon>Tracheophyta</taxon>
        <taxon>Spermatophyta</taxon>
        <taxon>Magnoliopsida</taxon>
        <taxon>eudicotyledons</taxon>
        <taxon>Gunneridae</taxon>
        <taxon>Pentapetalae</taxon>
        <taxon>rosids</taxon>
        <taxon>fabids</taxon>
        <taxon>Malpighiales</taxon>
        <taxon>Euphorbiaceae</taxon>
        <taxon>Crotonoideae</taxon>
        <taxon>Manihoteae</taxon>
        <taxon>Manihot</taxon>
    </lineage>
</organism>
<keyword evidence="1" id="KW-0472">Membrane</keyword>
<name>A0A2C9VAP5_MANES</name>
<evidence type="ECO:0000313" key="2">
    <source>
        <dbReference type="EMBL" id="OAY41931.1"/>
    </source>
</evidence>
<proteinExistence type="predicted"/>
<protein>
    <submittedName>
        <fullName evidence="2">Uncharacterized protein</fullName>
    </submittedName>
</protein>
<feature type="transmembrane region" description="Helical" evidence="1">
    <location>
        <begin position="31"/>
        <end position="49"/>
    </location>
</feature>
<dbReference type="AlphaFoldDB" id="A0A2C9VAP5"/>
<sequence>MVGNSQSKAFLKGQSCESHHQLFSEQPELHLLLHLYLHFLFLSSPFYLITMAHDAFGMS</sequence>
<dbReference type="EMBL" id="CM004395">
    <property type="protein sequence ID" value="OAY41931.1"/>
    <property type="molecule type" value="Genomic_DNA"/>
</dbReference>
<gene>
    <name evidence="2" type="ORF">MANES_09G140600</name>
</gene>
<reference evidence="2" key="1">
    <citation type="submission" date="2016-02" db="EMBL/GenBank/DDBJ databases">
        <title>WGS assembly of Manihot esculenta.</title>
        <authorList>
            <person name="Bredeson J.V."/>
            <person name="Prochnik S.E."/>
            <person name="Lyons J.B."/>
            <person name="Schmutz J."/>
            <person name="Grimwood J."/>
            <person name="Vrebalov J."/>
            <person name="Bart R.S."/>
            <person name="Amuge T."/>
            <person name="Ferguson M.E."/>
            <person name="Green R."/>
            <person name="Putnam N."/>
            <person name="Stites J."/>
            <person name="Rounsley S."/>
            <person name="Rokhsar D.S."/>
        </authorList>
    </citation>
    <scope>NUCLEOTIDE SEQUENCE [LARGE SCALE GENOMIC DNA]</scope>
    <source>
        <tissue evidence="2">Leaf</tissue>
    </source>
</reference>
<evidence type="ECO:0000256" key="1">
    <source>
        <dbReference type="SAM" id="Phobius"/>
    </source>
</evidence>